<dbReference type="OrthoDB" id="5633021at2"/>
<dbReference type="InterPro" id="IPR000595">
    <property type="entry name" value="cNMP-bd_dom"/>
</dbReference>
<dbReference type="EMBL" id="LNYH01000053">
    <property type="protein sequence ID" value="KTD26274.1"/>
    <property type="molecule type" value="Genomic_DNA"/>
</dbReference>
<feature type="domain" description="Cyclic nucleotide-binding" evidence="1">
    <location>
        <begin position="20"/>
        <end position="140"/>
    </location>
</feature>
<dbReference type="InterPro" id="IPR018490">
    <property type="entry name" value="cNMP-bd_dom_sf"/>
</dbReference>
<dbReference type="AlphaFoldDB" id="A0A0W0W216"/>
<dbReference type="PATRIC" id="fig|454.4.peg.1236"/>
<evidence type="ECO:0000313" key="3">
    <source>
        <dbReference type="Proteomes" id="UP000054761"/>
    </source>
</evidence>
<dbReference type="PROSITE" id="PS50042">
    <property type="entry name" value="CNMP_BINDING_3"/>
    <property type="match status" value="2"/>
</dbReference>
<dbReference type="PANTHER" id="PTHR24567">
    <property type="entry name" value="CRP FAMILY TRANSCRIPTIONAL REGULATORY PROTEIN"/>
    <property type="match status" value="1"/>
</dbReference>
<gene>
    <name evidence="2" type="ORF">Lisr_1148</name>
</gene>
<sequence>MMRKQVDIAEQVKQLKETRLSSYLSSQEIETMLSHCKIVSFLPKQIIFHQGKCVEGFYLIVKGNVNVYARTLGEGIKKIEVLGPGDFLGEISFIENDPSLTSAITEKQVKCLHITSIYFELLASYSPETKYKILRKISIQVCRRLKHIHDKAADFIAHTDMIALSLFGRVVHSFTHPKPLAHSIDYTPLRKKVLFQRFTEIEMDELFALMQPLEAPKNCILIHEGEKNPSCFIVIHGAVQSSIMQDNKMAKLSVIGPGTLFASIACVDDKSEFTITFMTCESALLLKISEEKLRFLQKNKPLLWFKLFNLICESIIALGKSINKLDIRLHIEMYNR</sequence>
<dbReference type="Gene3D" id="2.60.120.10">
    <property type="entry name" value="Jelly Rolls"/>
    <property type="match status" value="2"/>
</dbReference>
<accession>A0A0W0W216</accession>
<dbReference type="InterPro" id="IPR014710">
    <property type="entry name" value="RmlC-like_jellyroll"/>
</dbReference>
<dbReference type="CDD" id="cd00038">
    <property type="entry name" value="CAP_ED"/>
    <property type="match status" value="2"/>
</dbReference>
<comment type="caution">
    <text evidence="2">The sequence shown here is derived from an EMBL/GenBank/DDBJ whole genome shotgun (WGS) entry which is preliminary data.</text>
</comment>
<feature type="domain" description="Cyclic nucleotide-binding" evidence="1">
    <location>
        <begin position="194"/>
        <end position="296"/>
    </location>
</feature>
<dbReference type="InterPro" id="IPR050397">
    <property type="entry name" value="Env_Response_Regulators"/>
</dbReference>
<dbReference type="PANTHER" id="PTHR24567:SF26">
    <property type="entry name" value="REGULATORY PROTEIN YEIL"/>
    <property type="match status" value="1"/>
</dbReference>
<dbReference type="SMART" id="SM00100">
    <property type="entry name" value="cNMP"/>
    <property type="match status" value="2"/>
</dbReference>
<proteinExistence type="predicted"/>
<protein>
    <submittedName>
        <fullName evidence="2">cNMP binding domain-containing protein</fullName>
    </submittedName>
</protein>
<dbReference type="Proteomes" id="UP000054761">
    <property type="component" value="Unassembled WGS sequence"/>
</dbReference>
<name>A0A0W0W216_9GAMM</name>
<dbReference type="GO" id="GO:0005829">
    <property type="term" value="C:cytosol"/>
    <property type="evidence" value="ECO:0007669"/>
    <property type="project" value="TreeGrafter"/>
</dbReference>
<dbReference type="Pfam" id="PF00027">
    <property type="entry name" value="cNMP_binding"/>
    <property type="match status" value="2"/>
</dbReference>
<reference evidence="2 3" key="1">
    <citation type="submission" date="2015-11" db="EMBL/GenBank/DDBJ databases">
        <title>Genomic analysis of 38 Legionella species identifies large and diverse effector repertoires.</title>
        <authorList>
            <person name="Burstein D."/>
            <person name="Amaro F."/>
            <person name="Zusman T."/>
            <person name="Lifshitz Z."/>
            <person name="Cohen O."/>
            <person name="Gilbert J.A."/>
            <person name="Pupko T."/>
            <person name="Shuman H.A."/>
            <person name="Segal G."/>
        </authorList>
    </citation>
    <scope>NUCLEOTIDE SEQUENCE [LARGE SCALE GENOMIC DNA]</scope>
    <source>
        <strain evidence="2 3">Bercovier 4</strain>
    </source>
</reference>
<evidence type="ECO:0000259" key="1">
    <source>
        <dbReference type="PROSITE" id="PS50042"/>
    </source>
</evidence>
<evidence type="ECO:0000313" key="2">
    <source>
        <dbReference type="EMBL" id="KTD26274.1"/>
    </source>
</evidence>
<dbReference type="STRING" id="454.Lisr_1148"/>
<keyword evidence="3" id="KW-1185">Reference proteome</keyword>
<dbReference type="GO" id="GO:0003700">
    <property type="term" value="F:DNA-binding transcription factor activity"/>
    <property type="evidence" value="ECO:0007669"/>
    <property type="project" value="TreeGrafter"/>
</dbReference>
<dbReference type="SUPFAM" id="SSF51206">
    <property type="entry name" value="cAMP-binding domain-like"/>
    <property type="match status" value="2"/>
</dbReference>
<organism evidence="2 3">
    <name type="scientific">Legionella israelensis</name>
    <dbReference type="NCBI Taxonomy" id="454"/>
    <lineage>
        <taxon>Bacteria</taxon>
        <taxon>Pseudomonadati</taxon>
        <taxon>Pseudomonadota</taxon>
        <taxon>Gammaproteobacteria</taxon>
        <taxon>Legionellales</taxon>
        <taxon>Legionellaceae</taxon>
        <taxon>Legionella</taxon>
    </lineage>
</organism>
<dbReference type="RefSeq" id="WP_058501508.1">
    <property type="nucleotide sequence ID" value="NZ_CP038273.1"/>
</dbReference>